<comment type="subunit">
    <text evidence="4">Associates with the RNA polymerase II complex.</text>
</comment>
<feature type="compositionally biased region" description="Basic and acidic residues" evidence="6">
    <location>
        <begin position="374"/>
        <end position="391"/>
    </location>
</feature>
<feature type="compositionally biased region" description="Basic and acidic residues" evidence="6">
    <location>
        <begin position="592"/>
        <end position="608"/>
    </location>
</feature>
<dbReference type="GO" id="GO:0000993">
    <property type="term" value="F:RNA polymerase II complex binding"/>
    <property type="evidence" value="ECO:0007669"/>
    <property type="project" value="TreeGrafter"/>
</dbReference>
<evidence type="ECO:0000259" key="7">
    <source>
        <dbReference type="PROSITE" id="PS51391"/>
    </source>
</evidence>
<dbReference type="Gene3D" id="6.10.250.2560">
    <property type="match status" value="1"/>
</dbReference>
<evidence type="ECO:0000256" key="2">
    <source>
        <dbReference type="ARBA" id="ARBA00022553"/>
    </source>
</evidence>
<keyword evidence="9" id="KW-1185">Reference proteome</keyword>
<feature type="compositionally biased region" description="Low complexity" evidence="6">
    <location>
        <begin position="440"/>
        <end position="463"/>
    </location>
</feature>
<dbReference type="Gene3D" id="1.25.40.90">
    <property type="match status" value="1"/>
</dbReference>
<dbReference type="OrthoDB" id="10069473at2759"/>
<feature type="compositionally biased region" description="Low complexity" evidence="6">
    <location>
        <begin position="1068"/>
        <end position="1079"/>
    </location>
</feature>
<feature type="compositionally biased region" description="Low complexity" evidence="6">
    <location>
        <begin position="416"/>
        <end position="427"/>
    </location>
</feature>
<feature type="compositionally biased region" description="Basic and acidic residues" evidence="6">
    <location>
        <begin position="1"/>
        <end position="13"/>
    </location>
</feature>
<dbReference type="EMBL" id="VHII01000007">
    <property type="protein sequence ID" value="KAF1387982.1"/>
    <property type="molecule type" value="Genomic_DNA"/>
</dbReference>
<feature type="compositionally biased region" description="Pro residues" evidence="6">
    <location>
        <begin position="908"/>
        <end position="935"/>
    </location>
</feature>
<dbReference type="InterPro" id="IPR008942">
    <property type="entry name" value="ENTH_VHS"/>
</dbReference>
<dbReference type="FunFam" id="1.25.40.90:FF:000020">
    <property type="entry name" value="regulation of nuclear pre-mRNA domain-containing protein 2 isoform X1"/>
    <property type="match status" value="1"/>
</dbReference>
<feature type="compositionally biased region" description="Gly residues" evidence="6">
    <location>
        <begin position="862"/>
        <end position="873"/>
    </location>
</feature>
<dbReference type="SMART" id="SM00582">
    <property type="entry name" value="RPR"/>
    <property type="match status" value="1"/>
</dbReference>
<accession>A0A6A5FHH5</accession>
<comment type="caution">
    <text evidence="8">The sequence shown here is derived from an EMBL/GenBank/DDBJ whole genome shotgun (WGS) entry which is preliminary data.</text>
</comment>
<evidence type="ECO:0000256" key="3">
    <source>
        <dbReference type="ARBA" id="ARBA00022990"/>
    </source>
</evidence>
<feature type="compositionally biased region" description="Polar residues" evidence="6">
    <location>
        <begin position="540"/>
        <end position="573"/>
    </location>
</feature>
<keyword evidence="2" id="KW-0597">Phosphoprotein</keyword>
<feature type="compositionally biased region" description="Basic and acidic residues" evidence="6">
    <location>
        <begin position="157"/>
        <end position="189"/>
    </location>
</feature>
<feature type="compositionally biased region" description="Polar residues" evidence="6">
    <location>
        <begin position="508"/>
        <end position="521"/>
    </location>
</feature>
<dbReference type="PANTHER" id="PTHR12460">
    <property type="entry name" value="CYCLIN-DEPENDENT KINASE INHIBITOR-RELATED PROTEIN"/>
    <property type="match status" value="1"/>
</dbReference>
<name>A0A6A5FHH5_PERFL</name>
<sequence>MRISNERSADRAGKMAAGSGAASGHGARSSNAGLEASLDRRFQGVSNTMESIQGLSNWCIENKKHHGLIVRHWMKWLKKSDNNHRLNLFYLANDVIQNCKRKNAIVFRSAFAEVLPNAAQFIRDVKVRKSVERIFTIWEERSVYPEEVIAQFKAGMNKKEKEREKQKQKEKEKEKEKEKAKDKEKEKETPPATASANTKAALKSKIVAEFTPYSLIEQLSRYKRAVAEEELREKQLAALRVDVCSTEALKRLKDKAGGNKFAKDFEDGSLKLQEFVSFMEKELKTGPPLLEALGNADIFYEMQYKEVKIVANAYNAFANRVGSLKRKLDSLKSTLPGPEDSPIPSPSEDAPSPTGSDSPFLGLGASRAQVDPELDGKAMDDGEIPSDNRDMEDMDLSDEEAGAAAAGADDKKDKASAAVAKSDAASKPPTTPTKVSKINTPAAAPAAPVTPTAAAAQSAPTTPMGVNLEKVDLGKISSILSSLTSAMKNTAASPSPRPSPGTPTTPSCQSAASKTTSSSPHLASILSRVDITPEGILNALSKTNTPGLSSLLQSVTNSTSAPSTRTSPESSGVKSLLTPTTPKTKPTLGNSLKRDTPGRTRDWEKERQLSPPPPPPPRPSASSVSPPSLESKINSFLQGNPGFSLALGEVSPDGVDGTPVRDEAAGTPTQDEIMDTPGSVPESLGSSGGHTLSPTAYRSEPWDAVITPSGSNSNGDFLASSSSSRYGAGKKSSTKLKDDEVMNVRKPVSSSPSNDIKGKKDGQHGQIRMMGNNRGIGERRLSAGSRKASSSSDDGGLSGKREGKSQASPGGDGNEGQYHRIETLVSPCTEGAPIQTLGYSNRPLAGERIKTVESIRVIGQGSRRGGGSGGRPGGAMWYEEEEYMEAQPPSPHAAPPPLNIGTEDRTPSMPPPPPHLLLPHLHPPPSHPHAHPPPQAQFQMPYHTENIQAPPPSLLHQHPPPQSHFFSPPPPIPRPPPPPIPQRPSPPPTHHTVPSAVMVGGMLVPVDRPLPPSVRPEGVERGGGGPRGSKMAPPPLMSSLLGEPPKLPRPGTVKEPFVPRHAPPLHRLGSPGVPLPLLGRVKEPLNLPLPPPSPTSSTPSPSTPNSPSVETLPTRLTAQSAAPALQKPPTSPPAQPRNQTSNPVPLLNLPSPRPPILSVPIPQRPLLRGRTPSQQFNQDRHMGGFRGGKRSGPPFTGSPFHAQKRPFLPPRY</sequence>
<feature type="compositionally biased region" description="Acidic residues" evidence="6">
    <location>
        <begin position="392"/>
        <end position="401"/>
    </location>
</feature>
<dbReference type="InterPro" id="IPR006569">
    <property type="entry name" value="CID_dom"/>
</dbReference>
<proteinExistence type="predicted"/>
<feature type="region of interest" description="Disordered" evidence="6">
    <location>
        <begin position="859"/>
        <end position="1212"/>
    </location>
</feature>
<dbReference type="PROSITE" id="PS51391">
    <property type="entry name" value="CID"/>
    <property type="match status" value="1"/>
</dbReference>
<feature type="domain" description="CID" evidence="7">
    <location>
        <begin position="30"/>
        <end position="160"/>
    </location>
</feature>
<organism evidence="8 9">
    <name type="scientific">Perca fluviatilis</name>
    <name type="common">European perch</name>
    <dbReference type="NCBI Taxonomy" id="8168"/>
    <lineage>
        <taxon>Eukaryota</taxon>
        <taxon>Metazoa</taxon>
        <taxon>Chordata</taxon>
        <taxon>Craniata</taxon>
        <taxon>Vertebrata</taxon>
        <taxon>Euteleostomi</taxon>
        <taxon>Actinopterygii</taxon>
        <taxon>Neopterygii</taxon>
        <taxon>Teleostei</taxon>
        <taxon>Neoteleostei</taxon>
        <taxon>Acanthomorphata</taxon>
        <taxon>Eupercaria</taxon>
        <taxon>Perciformes</taxon>
        <taxon>Percoidei</taxon>
        <taxon>Percidae</taxon>
        <taxon>Percinae</taxon>
        <taxon>Perca</taxon>
    </lineage>
</organism>
<feature type="region of interest" description="Disordered" evidence="6">
    <location>
        <begin position="486"/>
        <end position="526"/>
    </location>
</feature>
<feature type="region of interest" description="Disordered" evidence="6">
    <location>
        <begin position="1"/>
        <end position="30"/>
    </location>
</feature>
<evidence type="ECO:0000256" key="5">
    <source>
        <dbReference type="ARBA" id="ARBA00067342"/>
    </source>
</evidence>
<evidence type="ECO:0000256" key="1">
    <source>
        <dbReference type="ARBA" id="ARBA00022481"/>
    </source>
</evidence>
<feature type="region of interest" description="Disordered" evidence="6">
    <location>
        <begin position="539"/>
        <end position="823"/>
    </location>
</feature>
<dbReference type="PANTHER" id="PTHR12460:SF40">
    <property type="entry name" value="REGULATION OF NUCLEAR PRE-MRNA DOMAIN-CONTAINING PROTEIN 2"/>
    <property type="match status" value="1"/>
</dbReference>
<evidence type="ECO:0000256" key="4">
    <source>
        <dbReference type="ARBA" id="ARBA00062892"/>
    </source>
</evidence>
<keyword evidence="3" id="KW-0007">Acetylation</keyword>
<feature type="compositionally biased region" description="Low complexity" evidence="6">
    <location>
        <begin position="782"/>
        <end position="795"/>
    </location>
</feature>
<feature type="compositionally biased region" description="Pro residues" evidence="6">
    <location>
        <begin position="610"/>
        <end position="619"/>
    </location>
</feature>
<feature type="compositionally biased region" description="Low complexity" evidence="6">
    <location>
        <begin position="14"/>
        <end position="30"/>
    </location>
</feature>
<evidence type="ECO:0000313" key="8">
    <source>
        <dbReference type="EMBL" id="KAF1387982.1"/>
    </source>
</evidence>
<feature type="compositionally biased region" description="Pro residues" evidence="6">
    <location>
        <begin position="949"/>
        <end position="989"/>
    </location>
</feature>
<evidence type="ECO:0000256" key="6">
    <source>
        <dbReference type="SAM" id="MobiDB-lite"/>
    </source>
</evidence>
<dbReference type="AlphaFoldDB" id="A0A6A5FHH5"/>
<evidence type="ECO:0000313" key="9">
    <source>
        <dbReference type="Proteomes" id="UP000465112"/>
    </source>
</evidence>
<feature type="region of interest" description="Disordered" evidence="6">
    <location>
        <begin position="330"/>
        <end position="465"/>
    </location>
</feature>
<dbReference type="GO" id="GO:0031124">
    <property type="term" value="P:mRNA 3'-end processing"/>
    <property type="evidence" value="ECO:0007669"/>
    <property type="project" value="TreeGrafter"/>
</dbReference>
<feature type="compositionally biased region" description="Pro residues" evidence="6">
    <location>
        <begin position="888"/>
        <end position="898"/>
    </location>
</feature>
<dbReference type="Pfam" id="PF04818">
    <property type="entry name" value="CID"/>
    <property type="match status" value="1"/>
</dbReference>
<feature type="compositionally biased region" description="Low complexity" evidence="6">
    <location>
        <begin position="1095"/>
        <end position="1108"/>
    </location>
</feature>
<protein>
    <recommendedName>
        <fullName evidence="5">Regulation of nuclear pre-mRNA domain-containing protein 2</fullName>
    </recommendedName>
</protein>
<feature type="compositionally biased region" description="Polar residues" evidence="6">
    <location>
        <begin position="708"/>
        <end position="725"/>
    </location>
</feature>
<feature type="compositionally biased region" description="Low complexity" evidence="6">
    <location>
        <begin position="574"/>
        <end position="588"/>
    </location>
</feature>
<dbReference type="Proteomes" id="UP000465112">
    <property type="component" value="Chromosome 7"/>
</dbReference>
<reference evidence="8 9" key="1">
    <citation type="submission" date="2019-06" db="EMBL/GenBank/DDBJ databases">
        <title>A chromosome-scale genome assembly of the European perch, Perca fluviatilis.</title>
        <authorList>
            <person name="Roques C."/>
            <person name="Zahm M."/>
            <person name="Cabau C."/>
            <person name="Klopp C."/>
            <person name="Bouchez O."/>
            <person name="Donnadieu C."/>
            <person name="Kuhl H."/>
            <person name="Gislard M."/>
            <person name="Guendouz S."/>
            <person name="Journot L."/>
            <person name="Haffray P."/>
            <person name="Bestin A."/>
            <person name="Morvezen R."/>
            <person name="Feron R."/>
            <person name="Wen M."/>
            <person name="Jouanno E."/>
            <person name="Herpin A."/>
            <person name="Schartl M."/>
            <person name="Postlethwait J."/>
            <person name="Schaerlinger B."/>
            <person name="Chardard D."/>
            <person name="Lecocq T."/>
            <person name="Poncet C."/>
            <person name="Jaffrelo L."/>
            <person name="Lampietro C."/>
            <person name="Guiguen Y."/>
        </authorList>
    </citation>
    <scope>NUCLEOTIDE SEQUENCE [LARGE SCALE GENOMIC DNA]</scope>
    <source>
        <tissue evidence="8">Blood</tissue>
    </source>
</reference>
<dbReference type="SUPFAM" id="SSF48464">
    <property type="entry name" value="ENTH/VHS domain"/>
    <property type="match status" value="1"/>
</dbReference>
<gene>
    <name evidence="8" type="ORF">PFLUV_G00085550</name>
</gene>
<keyword evidence="1" id="KW-0488">Methylation</keyword>
<feature type="region of interest" description="Disordered" evidence="6">
    <location>
        <begin position="155"/>
        <end position="198"/>
    </location>
</feature>
<feature type="compositionally biased region" description="Polar residues" evidence="6">
    <location>
        <begin position="1109"/>
        <end position="1120"/>
    </location>
</feature>